<dbReference type="HOGENOM" id="CLU_001265_54_6_1"/>
<evidence type="ECO:0000256" key="6">
    <source>
        <dbReference type="SAM" id="Phobius"/>
    </source>
</evidence>
<dbReference type="InterPro" id="IPR011701">
    <property type="entry name" value="MFS"/>
</dbReference>
<sequence length="467" mass="50407">MAIDDQVASDERTPLLLDGDHPLPKLQIFLLCWGAIVEPIAFFSIFPFINQMIFETGGVDEASVGFLSGVIESIFSLTQTVFMLLWGRAADRYGRKPVLVISLAGVTVASTFFGFSQTVWQMIVLRSVAGVFAGITVTVRTMISENSTPKNQARAFSFFAFATNLGIFVGPLIGGALSKPCTQYPTVFGNFALFEQYPYLLPCIAAGAMSGVGALLSVLFLKETRPIRDGKTHDHATIIQPPRIKEILAAPGVIPVIIIYQYALLLGIAFTAVAPIFFYTPIPLGGFGYSPPQISLFLAGCGISQAVWLLVAFPIFQRKWGTGNLLRACAWAWPISFSLFPLLSALIRNGQETLYWTLVPVAVVGPSGVSMAFTAVQLALNDIAPSHLALGTLNGLALSLMSAVRAVTPATFASIFAFGIKHQILAGYLAWAVMIVTAVGFIVVLRWLPEKAEGRPILKKPLDEQDA</sequence>
<feature type="transmembrane region" description="Helical" evidence="6">
    <location>
        <begin position="123"/>
        <end position="143"/>
    </location>
</feature>
<dbReference type="PROSITE" id="PS50850">
    <property type="entry name" value="MFS"/>
    <property type="match status" value="1"/>
</dbReference>
<feature type="transmembrane region" description="Helical" evidence="6">
    <location>
        <begin position="428"/>
        <end position="448"/>
    </location>
</feature>
<evidence type="ECO:0000313" key="9">
    <source>
        <dbReference type="Proteomes" id="UP000030653"/>
    </source>
</evidence>
<protein>
    <submittedName>
        <fullName evidence="8">MFS general substrate transporter</fullName>
    </submittedName>
</protein>
<feature type="transmembrane region" description="Helical" evidence="6">
    <location>
        <begin position="328"/>
        <end position="347"/>
    </location>
</feature>
<gene>
    <name evidence="8" type="ORF">DACRYDRAFT_89593</name>
</gene>
<organism evidence="8 9">
    <name type="scientific">Dacryopinax primogenitus (strain DJM 731)</name>
    <name type="common">Brown rot fungus</name>
    <dbReference type="NCBI Taxonomy" id="1858805"/>
    <lineage>
        <taxon>Eukaryota</taxon>
        <taxon>Fungi</taxon>
        <taxon>Dikarya</taxon>
        <taxon>Basidiomycota</taxon>
        <taxon>Agaricomycotina</taxon>
        <taxon>Dacrymycetes</taxon>
        <taxon>Dacrymycetales</taxon>
        <taxon>Dacrymycetaceae</taxon>
        <taxon>Dacryopinax</taxon>
    </lineage>
</organism>
<evidence type="ECO:0000313" key="8">
    <source>
        <dbReference type="EMBL" id="EJU00550.1"/>
    </source>
</evidence>
<dbReference type="AlphaFoldDB" id="M5FXN5"/>
<feature type="transmembrane region" description="Helical" evidence="6">
    <location>
        <begin position="388"/>
        <end position="408"/>
    </location>
</feature>
<keyword evidence="2" id="KW-0813">Transport</keyword>
<evidence type="ECO:0000256" key="2">
    <source>
        <dbReference type="ARBA" id="ARBA00022448"/>
    </source>
</evidence>
<dbReference type="InterPro" id="IPR036259">
    <property type="entry name" value="MFS_trans_sf"/>
</dbReference>
<comment type="subcellular location">
    <subcellularLocation>
        <location evidence="1">Membrane</location>
        <topology evidence="1">Multi-pass membrane protein</topology>
    </subcellularLocation>
</comment>
<evidence type="ECO:0000256" key="1">
    <source>
        <dbReference type="ARBA" id="ARBA00004141"/>
    </source>
</evidence>
<dbReference type="PRINTS" id="PR01035">
    <property type="entry name" value="TCRTETA"/>
</dbReference>
<dbReference type="OMA" id="IWQMILF"/>
<feature type="transmembrane region" description="Helical" evidence="6">
    <location>
        <begin position="155"/>
        <end position="177"/>
    </location>
</feature>
<feature type="transmembrane region" description="Helical" evidence="6">
    <location>
        <begin position="253"/>
        <end position="282"/>
    </location>
</feature>
<dbReference type="CDD" id="cd17330">
    <property type="entry name" value="MFS_SLC46_TetA_like"/>
    <property type="match status" value="1"/>
</dbReference>
<dbReference type="OrthoDB" id="419616at2759"/>
<keyword evidence="3 6" id="KW-0812">Transmembrane</keyword>
<feature type="domain" description="Major facilitator superfamily (MFS) profile" evidence="7">
    <location>
        <begin position="27"/>
        <end position="452"/>
    </location>
</feature>
<name>M5FXN5_DACPD</name>
<dbReference type="EMBL" id="JH795866">
    <property type="protein sequence ID" value="EJU00550.1"/>
    <property type="molecule type" value="Genomic_DNA"/>
</dbReference>
<dbReference type="InterPro" id="IPR001958">
    <property type="entry name" value="Tet-R_TetA/multi-R_MdtG-like"/>
</dbReference>
<keyword evidence="5 6" id="KW-0472">Membrane</keyword>
<dbReference type="PANTHER" id="PTHR23504">
    <property type="entry name" value="MAJOR FACILITATOR SUPERFAMILY DOMAIN-CONTAINING PROTEIN 10"/>
    <property type="match status" value="1"/>
</dbReference>
<dbReference type="GO" id="GO:0016020">
    <property type="term" value="C:membrane"/>
    <property type="evidence" value="ECO:0007669"/>
    <property type="project" value="UniProtKB-SubCell"/>
</dbReference>
<keyword evidence="9" id="KW-1185">Reference proteome</keyword>
<dbReference type="Pfam" id="PF07690">
    <property type="entry name" value="MFS_1"/>
    <property type="match status" value="1"/>
</dbReference>
<feature type="transmembrane region" description="Helical" evidence="6">
    <location>
        <begin position="353"/>
        <end position="376"/>
    </location>
</feature>
<feature type="transmembrane region" description="Helical" evidence="6">
    <location>
        <begin position="98"/>
        <end position="117"/>
    </location>
</feature>
<dbReference type="GeneID" id="63691983"/>
<dbReference type="PANTHER" id="PTHR23504:SF3">
    <property type="entry name" value="MAJOR FACILITATOR SUPERFAMILY (MFS) PROFILE DOMAIN-CONTAINING PROTEIN"/>
    <property type="match status" value="1"/>
</dbReference>
<dbReference type="SUPFAM" id="SSF103473">
    <property type="entry name" value="MFS general substrate transporter"/>
    <property type="match status" value="1"/>
</dbReference>
<feature type="transmembrane region" description="Helical" evidence="6">
    <location>
        <begin position="28"/>
        <end position="49"/>
    </location>
</feature>
<evidence type="ECO:0000256" key="4">
    <source>
        <dbReference type="ARBA" id="ARBA00022989"/>
    </source>
</evidence>
<reference evidence="8 9" key="1">
    <citation type="journal article" date="2012" name="Science">
        <title>The Paleozoic origin of enzymatic lignin decomposition reconstructed from 31 fungal genomes.</title>
        <authorList>
            <person name="Floudas D."/>
            <person name="Binder M."/>
            <person name="Riley R."/>
            <person name="Barry K."/>
            <person name="Blanchette R.A."/>
            <person name="Henrissat B."/>
            <person name="Martinez A.T."/>
            <person name="Otillar R."/>
            <person name="Spatafora J.W."/>
            <person name="Yadav J.S."/>
            <person name="Aerts A."/>
            <person name="Benoit I."/>
            <person name="Boyd A."/>
            <person name="Carlson A."/>
            <person name="Copeland A."/>
            <person name="Coutinho P.M."/>
            <person name="de Vries R.P."/>
            <person name="Ferreira P."/>
            <person name="Findley K."/>
            <person name="Foster B."/>
            <person name="Gaskell J."/>
            <person name="Glotzer D."/>
            <person name="Gorecki P."/>
            <person name="Heitman J."/>
            <person name="Hesse C."/>
            <person name="Hori C."/>
            <person name="Igarashi K."/>
            <person name="Jurgens J.A."/>
            <person name="Kallen N."/>
            <person name="Kersten P."/>
            <person name="Kohler A."/>
            <person name="Kuees U."/>
            <person name="Kumar T.K.A."/>
            <person name="Kuo A."/>
            <person name="LaButti K."/>
            <person name="Larrondo L.F."/>
            <person name="Lindquist E."/>
            <person name="Ling A."/>
            <person name="Lombard V."/>
            <person name="Lucas S."/>
            <person name="Lundell T."/>
            <person name="Martin R."/>
            <person name="McLaughlin D.J."/>
            <person name="Morgenstern I."/>
            <person name="Morin E."/>
            <person name="Murat C."/>
            <person name="Nagy L.G."/>
            <person name="Nolan M."/>
            <person name="Ohm R.A."/>
            <person name="Patyshakuliyeva A."/>
            <person name="Rokas A."/>
            <person name="Ruiz-Duenas F.J."/>
            <person name="Sabat G."/>
            <person name="Salamov A."/>
            <person name="Samejima M."/>
            <person name="Schmutz J."/>
            <person name="Slot J.C."/>
            <person name="St John F."/>
            <person name="Stenlid J."/>
            <person name="Sun H."/>
            <person name="Sun S."/>
            <person name="Syed K."/>
            <person name="Tsang A."/>
            <person name="Wiebenga A."/>
            <person name="Young D."/>
            <person name="Pisabarro A."/>
            <person name="Eastwood D.C."/>
            <person name="Martin F."/>
            <person name="Cullen D."/>
            <person name="Grigoriev I.V."/>
            <person name="Hibbett D.S."/>
        </authorList>
    </citation>
    <scope>NUCLEOTIDE SEQUENCE [LARGE SCALE GENOMIC DNA]</scope>
    <source>
        <strain evidence="8 9">DJM-731 SS1</strain>
    </source>
</reference>
<keyword evidence="4 6" id="KW-1133">Transmembrane helix</keyword>
<accession>M5FXN5</accession>
<feature type="transmembrane region" description="Helical" evidence="6">
    <location>
        <begin position="294"/>
        <end position="316"/>
    </location>
</feature>
<dbReference type="RefSeq" id="XP_040627447.1">
    <property type="nucleotide sequence ID" value="XM_040776921.1"/>
</dbReference>
<proteinExistence type="predicted"/>
<dbReference type="Proteomes" id="UP000030653">
    <property type="component" value="Unassembled WGS sequence"/>
</dbReference>
<dbReference type="GO" id="GO:0022857">
    <property type="term" value="F:transmembrane transporter activity"/>
    <property type="evidence" value="ECO:0007669"/>
    <property type="project" value="InterPro"/>
</dbReference>
<feature type="transmembrane region" description="Helical" evidence="6">
    <location>
        <begin position="197"/>
        <end position="221"/>
    </location>
</feature>
<evidence type="ECO:0000256" key="5">
    <source>
        <dbReference type="ARBA" id="ARBA00023136"/>
    </source>
</evidence>
<feature type="transmembrane region" description="Helical" evidence="6">
    <location>
        <begin position="64"/>
        <end position="86"/>
    </location>
</feature>
<dbReference type="Gene3D" id="1.20.1250.20">
    <property type="entry name" value="MFS general substrate transporter like domains"/>
    <property type="match status" value="1"/>
</dbReference>
<evidence type="ECO:0000256" key="3">
    <source>
        <dbReference type="ARBA" id="ARBA00022692"/>
    </source>
</evidence>
<dbReference type="InterPro" id="IPR020846">
    <property type="entry name" value="MFS_dom"/>
</dbReference>
<evidence type="ECO:0000259" key="7">
    <source>
        <dbReference type="PROSITE" id="PS50850"/>
    </source>
</evidence>